<dbReference type="InterPro" id="IPR001343">
    <property type="entry name" value="Hemolysn_Ca-bd"/>
</dbReference>
<dbReference type="InterPro" id="IPR041690">
    <property type="entry name" value="Cadherin_5"/>
</dbReference>
<dbReference type="Gene3D" id="2.150.10.10">
    <property type="entry name" value="Serralysin-like metalloprotease, C-terminal"/>
    <property type="match status" value="4"/>
</dbReference>
<evidence type="ECO:0000259" key="4">
    <source>
        <dbReference type="Pfam" id="PF17892"/>
    </source>
</evidence>
<reference evidence="5 6" key="1">
    <citation type="submission" date="2016-11" db="EMBL/GenBank/DDBJ databases">
        <title>A multilocus sequence analysis scheme for characterization of bacteria in the genus Thioclava.</title>
        <authorList>
            <person name="Liu Y."/>
            <person name="Shao Z."/>
        </authorList>
    </citation>
    <scope>NUCLEOTIDE SEQUENCE [LARGE SCALE GENOMIC DNA]</scope>
    <source>
        <strain evidence="5 6">11.10-0-13</strain>
    </source>
</reference>
<dbReference type="PROSITE" id="PS00330">
    <property type="entry name" value="HEMOLYSIN_CALCIUM"/>
    <property type="match status" value="3"/>
</dbReference>
<name>A0ABX3MIZ1_9RHOB</name>
<dbReference type="PRINTS" id="PR00313">
    <property type="entry name" value="CABNDNGRPT"/>
</dbReference>
<dbReference type="InterPro" id="IPR011049">
    <property type="entry name" value="Serralysin-like_metalloprot_C"/>
</dbReference>
<feature type="region of interest" description="Disordered" evidence="3">
    <location>
        <begin position="1"/>
        <end position="24"/>
    </location>
</feature>
<proteinExistence type="predicted"/>
<keyword evidence="6" id="KW-1185">Reference proteome</keyword>
<evidence type="ECO:0000256" key="2">
    <source>
        <dbReference type="ARBA" id="ARBA00022525"/>
    </source>
</evidence>
<feature type="region of interest" description="Disordered" evidence="3">
    <location>
        <begin position="167"/>
        <end position="211"/>
    </location>
</feature>
<keyword evidence="2" id="KW-0964">Secreted</keyword>
<comment type="subcellular location">
    <subcellularLocation>
        <location evidence="1">Secreted</location>
    </subcellularLocation>
</comment>
<evidence type="ECO:0000256" key="1">
    <source>
        <dbReference type="ARBA" id="ARBA00004613"/>
    </source>
</evidence>
<dbReference type="RefSeq" id="WP_078575144.1">
    <property type="nucleotide sequence ID" value="NZ_MPZS01000003.1"/>
</dbReference>
<evidence type="ECO:0000313" key="5">
    <source>
        <dbReference type="EMBL" id="OOY11342.1"/>
    </source>
</evidence>
<feature type="compositionally biased region" description="Basic and acidic residues" evidence="3">
    <location>
        <begin position="88"/>
        <end position="98"/>
    </location>
</feature>
<dbReference type="Pfam" id="PF17892">
    <property type="entry name" value="Cadherin_5"/>
    <property type="match status" value="1"/>
</dbReference>
<accession>A0ABX3MIZ1</accession>
<evidence type="ECO:0000313" key="6">
    <source>
        <dbReference type="Proteomes" id="UP000242224"/>
    </source>
</evidence>
<dbReference type="EMBL" id="MPZS01000003">
    <property type="protein sequence ID" value="OOY11342.1"/>
    <property type="molecule type" value="Genomic_DNA"/>
</dbReference>
<feature type="domain" description="Cadherin-like" evidence="4">
    <location>
        <begin position="200"/>
        <end position="291"/>
    </location>
</feature>
<dbReference type="Proteomes" id="UP000242224">
    <property type="component" value="Unassembled WGS sequence"/>
</dbReference>
<gene>
    <name evidence="5" type="ORF">BMG00_16615</name>
</gene>
<protein>
    <recommendedName>
        <fullName evidence="4">Cadherin-like domain-containing protein</fullName>
    </recommendedName>
</protein>
<feature type="region of interest" description="Disordered" evidence="3">
    <location>
        <begin position="62"/>
        <end position="102"/>
    </location>
</feature>
<dbReference type="PANTHER" id="PTHR38340">
    <property type="entry name" value="S-LAYER PROTEIN"/>
    <property type="match status" value="1"/>
</dbReference>
<dbReference type="Pfam" id="PF00353">
    <property type="entry name" value="HemolysinCabind"/>
    <property type="match status" value="4"/>
</dbReference>
<comment type="caution">
    <text evidence="5">The sequence shown here is derived from an EMBL/GenBank/DDBJ whole genome shotgun (WGS) entry which is preliminary data.</text>
</comment>
<sequence>MDRDSLELGIPDDEAATAPHQKYRTGEDRRVWTGRAAIGLLALAWGVVASKLFVPEGAKAEGVEAHSGTPPHEPDAPASPGESAVYHHIPEMPPTRDAEGEEDVYEALPDNVILFPGVKPAPFALSPQRWHAKRAPAIEAGEDTLFFPDSIELAEFDLPKLPVFTSSRSDAARKSQRGPEGNVSTPSAPEGPNAPDTQGNRAPEAKSPLRLSPGWRDESFFILAAVLLTGVTDPDGDPLSILSMRAEGGELIAHAEGAWLFKPDQGFEGEAQITYLVTDGEYAVEQTAMVEILPPNFHDIAGTPEDDLLVGTPDRDAIRGLEGRDILYGREGDDVLDGGAGDDVLIGGLGADVIYGGTGNDIVFAGEGDDLVFGGAGDDALHGEAGNDYLDGGAGADSLFGGTGADLLRGGDGDDLLDGGEGADTVSGDDGADRIVLAAAEECDGDSYDGGADCDTLDLSRIAEGARVDLMAGTLSIGGAQATISNIENVMAGTGDDVIVASDSCNAFTGGAGEDLFVFNTVAAVQNNGQGHDRITDFEPGDRIDFSEIDPAGEGYGDLRMFFAGRAGEVAEARGGVFIAFEFDEEDAQEFTIVKAKFSLDEDDEDDFDFEIELDGHHELDETCFVFDTEDSA</sequence>
<dbReference type="InterPro" id="IPR018511">
    <property type="entry name" value="Hemolysin-typ_Ca-bd_CS"/>
</dbReference>
<organism evidence="5 6">
    <name type="scientific">Thioclava marina</name>
    <dbReference type="NCBI Taxonomy" id="1915077"/>
    <lineage>
        <taxon>Bacteria</taxon>
        <taxon>Pseudomonadati</taxon>
        <taxon>Pseudomonadota</taxon>
        <taxon>Alphaproteobacteria</taxon>
        <taxon>Rhodobacterales</taxon>
        <taxon>Paracoccaceae</taxon>
        <taxon>Thioclava</taxon>
    </lineage>
</organism>
<dbReference type="PANTHER" id="PTHR38340:SF1">
    <property type="entry name" value="S-LAYER PROTEIN"/>
    <property type="match status" value="1"/>
</dbReference>
<evidence type="ECO:0000256" key="3">
    <source>
        <dbReference type="SAM" id="MobiDB-lite"/>
    </source>
</evidence>
<dbReference type="InterPro" id="IPR050557">
    <property type="entry name" value="RTX_toxin/Mannuronan_C5-epim"/>
</dbReference>
<dbReference type="SUPFAM" id="SSF51120">
    <property type="entry name" value="beta-Roll"/>
    <property type="match status" value="3"/>
</dbReference>